<feature type="region of interest" description="Disordered" evidence="1">
    <location>
        <begin position="1"/>
        <end position="83"/>
    </location>
</feature>
<dbReference type="Proteomes" id="UP001363622">
    <property type="component" value="Unassembled WGS sequence"/>
</dbReference>
<reference evidence="2 3" key="1">
    <citation type="submission" date="2024-04" db="EMBL/GenBank/DDBJ databases">
        <title>Phyllosticta paracitricarpa is synonymous to the EU quarantine fungus P. citricarpa based on phylogenomic analyses.</title>
        <authorList>
            <consortium name="Lawrence Berkeley National Laboratory"/>
            <person name="Van Ingen-Buijs V.A."/>
            <person name="Van Westerhoven A.C."/>
            <person name="Haridas S."/>
            <person name="Skiadas P."/>
            <person name="Martin F."/>
            <person name="Groenewald J.Z."/>
            <person name="Crous P.W."/>
            <person name="Seidl M.F."/>
        </authorList>
    </citation>
    <scope>NUCLEOTIDE SEQUENCE [LARGE SCALE GENOMIC DNA]</scope>
    <source>
        <strain evidence="2 3">CBS 123371</strain>
    </source>
</reference>
<comment type="caution">
    <text evidence="2">The sequence shown here is derived from an EMBL/GenBank/DDBJ whole genome shotgun (WGS) entry which is preliminary data.</text>
</comment>
<evidence type="ECO:0000256" key="1">
    <source>
        <dbReference type="SAM" id="MobiDB-lite"/>
    </source>
</evidence>
<feature type="compositionally biased region" description="Pro residues" evidence="1">
    <location>
        <begin position="24"/>
        <end position="36"/>
    </location>
</feature>
<evidence type="ECO:0000313" key="3">
    <source>
        <dbReference type="Proteomes" id="UP001363622"/>
    </source>
</evidence>
<feature type="region of interest" description="Disordered" evidence="1">
    <location>
        <begin position="297"/>
        <end position="318"/>
    </location>
</feature>
<feature type="region of interest" description="Disordered" evidence="1">
    <location>
        <begin position="210"/>
        <end position="241"/>
    </location>
</feature>
<feature type="compositionally biased region" description="Basic and acidic residues" evidence="1">
    <location>
        <begin position="73"/>
        <end position="83"/>
    </location>
</feature>
<protein>
    <submittedName>
        <fullName evidence="2">Uncharacterized protein</fullName>
    </submittedName>
</protein>
<feature type="compositionally biased region" description="Low complexity" evidence="1">
    <location>
        <begin position="1"/>
        <end position="10"/>
    </location>
</feature>
<evidence type="ECO:0000313" key="2">
    <source>
        <dbReference type="EMBL" id="KAK7513163.1"/>
    </source>
</evidence>
<sequence length="318" mass="34415">MNGPTPLLEAPLPPAFEAPAIRPTSPPATPGAPSPPFVFYKRMSTPQLAESPPLEFGEPIGRDHPIRPLSHVSSRESLHAGAHARDDLSVASVGDTGSVSEVLSPSEEVPISPIQNIELDVEEVGEGDPETHNGLEIVQPDGVEEPSADRDRQRNGDDSGIATRFQDLNCDGDELGKNGLVDRQRRFLQRKKRRMDRRFKRTFSEIECSDTDDRSLEDTNDGVSPARRLRRKVDSPANEPSGLFDLGISNLASRENESIFPLGASDSINRPASTVSDSEGWTALPFNASADIMDVDMHASGVQLAPPPPQPSPPTTQP</sequence>
<accession>A0ABR1KGU2</accession>
<proteinExistence type="predicted"/>
<gene>
    <name evidence="2" type="ORF">IWZ03DRAFT_47461</name>
</gene>
<feature type="region of interest" description="Disordered" evidence="1">
    <location>
        <begin position="125"/>
        <end position="165"/>
    </location>
</feature>
<feature type="compositionally biased region" description="Pro residues" evidence="1">
    <location>
        <begin position="305"/>
        <end position="318"/>
    </location>
</feature>
<name>A0ABR1KGU2_9PEZI</name>
<keyword evidence="3" id="KW-1185">Reference proteome</keyword>
<feature type="compositionally biased region" description="Basic and acidic residues" evidence="1">
    <location>
        <begin position="147"/>
        <end position="157"/>
    </location>
</feature>
<organism evidence="2 3">
    <name type="scientific">Phyllosticta citriasiana</name>
    <dbReference type="NCBI Taxonomy" id="595635"/>
    <lineage>
        <taxon>Eukaryota</taxon>
        <taxon>Fungi</taxon>
        <taxon>Dikarya</taxon>
        <taxon>Ascomycota</taxon>
        <taxon>Pezizomycotina</taxon>
        <taxon>Dothideomycetes</taxon>
        <taxon>Dothideomycetes incertae sedis</taxon>
        <taxon>Botryosphaeriales</taxon>
        <taxon>Phyllostictaceae</taxon>
        <taxon>Phyllosticta</taxon>
    </lineage>
</organism>
<dbReference type="EMBL" id="JBBPHU010000010">
    <property type="protein sequence ID" value="KAK7513163.1"/>
    <property type="molecule type" value="Genomic_DNA"/>
</dbReference>